<dbReference type="SUPFAM" id="SSF56281">
    <property type="entry name" value="Metallo-hydrolase/oxidoreductase"/>
    <property type="match status" value="1"/>
</dbReference>
<dbReference type="Proteomes" id="UP000230706">
    <property type="component" value="Unassembled WGS sequence"/>
</dbReference>
<protein>
    <submittedName>
        <fullName evidence="7">Hydroxyacylglutathione hydrolase</fullName>
    </submittedName>
</protein>
<evidence type="ECO:0000256" key="4">
    <source>
        <dbReference type="ARBA" id="ARBA00022801"/>
    </source>
</evidence>
<dbReference type="GO" id="GO:0016787">
    <property type="term" value="F:hydrolase activity"/>
    <property type="evidence" value="ECO:0007669"/>
    <property type="project" value="UniProtKB-KW"/>
</dbReference>
<evidence type="ECO:0000313" key="8">
    <source>
        <dbReference type="Proteomes" id="UP000230706"/>
    </source>
</evidence>
<evidence type="ECO:0000256" key="2">
    <source>
        <dbReference type="ARBA" id="ARBA00006759"/>
    </source>
</evidence>
<comment type="similarity">
    <text evidence="2">Belongs to the metallo-beta-lactamase superfamily. Glyoxalase II family.</text>
</comment>
<proteinExistence type="inferred from homology"/>
<keyword evidence="4 7" id="KW-0378">Hydrolase</keyword>
<gene>
    <name evidence="7" type="ORF">COU13_01115</name>
</gene>
<dbReference type="GO" id="GO:0046872">
    <property type="term" value="F:metal ion binding"/>
    <property type="evidence" value="ECO:0007669"/>
    <property type="project" value="UniProtKB-KW"/>
</dbReference>
<reference evidence="8" key="1">
    <citation type="submission" date="2017-09" db="EMBL/GenBank/DDBJ databases">
        <title>Depth-based differentiation of microbial function through sediment-hosted aquifers and enrichment of novel symbionts in the deep terrestrial subsurface.</title>
        <authorList>
            <person name="Probst A.J."/>
            <person name="Ladd B."/>
            <person name="Jarett J.K."/>
            <person name="Geller-Mcgrath D.E."/>
            <person name="Sieber C.M.K."/>
            <person name="Emerson J.B."/>
            <person name="Anantharaman K."/>
            <person name="Thomas B.C."/>
            <person name="Malmstrom R."/>
            <person name="Stieglmeier M."/>
            <person name="Klingl A."/>
            <person name="Woyke T."/>
            <person name="Ryan C.M."/>
            <person name="Banfield J.F."/>
        </authorList>
    </citation>
    <scope>NUCLEOTIDE SEQUENCE [LARGE SCALE GENOMIC DNA]</scope>
</reference>
<dbReference type="Gene3D" id="3.60.15.10">
    <property type="entry name" value="Ribonuclease Z/Hydroxyacylglutathione hydrolase-like"/>
    <property type="match status" value="1"/>
</dbReference>
<evidence type="ECO:0000313" key="7">
    <source>
        <dbReference type="EMBL" id="PIR86407.1"/>
    </source>
</evidence>
<dbReference type="InterPro" id="IPR035680">
    <property type="entry name" value="Clx_II_MBL"/>
</dbReference>
<evidence type="ECO:0000256" key="1">
    <source>
        <dbReference type="ARBA" id="ARBA00001947"/>
    </source>
</evidence>
<dbReference type="PANTHER" id="PTHR46233">
    <property type="entry name" value="HYDROXYACYLGLUTATHIONE HYDROLASE GLOC"/>
    <property type="match status" value="1"/>
</dbReference>
<sequence>MCYNSVVIEQIKVGGFDKNFAYIIHDGEECAVVDPSGDVGKISAFIEKKALRPVAILITHTHFDHIDGIDVFRKTHPVPIYMHTNARKRVKAHDDIKRIVKDGDEVKIGALSIQVLHTPGHINDAVCYYIEKEGALISGDTLFVEGCGRVDSEADAEVLYESLQRLKELPDETEVFPGHDYGSKPHSTIAHEKRKNRFFLAENLENFKKERLCTMHI</sequence>
<dbReference type="AlphaFoldDB" id="A0A2H0UJ28"/>
<keyword evidence="3" id="KW-0479">Metal-binding</keyword>
<evidence type="ECO:0000256" key="3">
    <source>
        <dbReference type="ARBA" id="ARBA00022723"/>
    </source>
</evidence>
<comment type="caution">
    <text evidence="7">The sequence shown here is derived from an EMBL/GenBank/DDBJ whole genome shotgun (WGS) entry which is preliminary data.</text>
</comment>
<dbReference type="InterPro" id="IPR051453">
    <property type="entry name" value="MBL_Glyoxalase_II"/>
</dbReference>
<organism evidence="7 8">
    <name type="scientific">Candidatus Kaiserbacteria bacterium CG10_big_fil_rev_8_21_14_0_10_43_70</name>
    <dbReference type="NCBI Taxonomy" id="1974605"/>
    <lineage>
        <taxon>Bacteria</taxon>
        <taxon>Candidatus Kaiseribacteriota</taxon>
    </lineage>
</organism>
<dbReference type="Pfam" id="PF00753">
    <property type="entry name" value="Lactamase_B"/>
    <property type="match status" value="1"/>
</dbReference>
<dbReference type="EMBL" id="PFBF01000023">
    <property type="protein sequence ID" value="PIR86407.1"/>
    <property type="molecule type" value="Genomic_DNA"/>
</dbReference>
<dbReference type="CDD" id="cd07723">
    <property type="entry name" value="hydroxyacylglutathione_hydrolase_MBL-fold"/>
    <property type="match status" value="1"/>
</dbReference>
<evidence type="ECO:0000259" key="6">
    <source>
        <dbReference type="SMART" id="SM00849"/>
    </source>
</evidence>
<keyword evidence="5" id="KW-0862">Zinc</keyword>
<accession>A0A2H0UJ28</accession>
<dbReference type="SMART" id="SM00849">
    <property type="entry name" value="Lactamase_B"/>
    <property type="match status" value="1"/>
</dbReference>
<evidence type="ECO:0000256" key="5">
    <source>
        <dbReference type="ARBA" id="ARBA00022833"/>
    </source>
</evidence>
<comment type="cofactor">
    <cofactor evidence="1">
        <name>Zn(2+)</name>
        <dbReference type="ChEBI" id="CHEBI:29105"/>
    </cofactor>
</comment>
<feature type="domain" description="Metallo-beta-lactamase" evidence="6">
    <location>
        <begin position="18"/>
        <end position="179"/>
    </location>
</feature>
<dbReference type="InterPro" id="IPR036866">
    <property type="entry name" value="RibonucZ/Hydroxyglut_hydro"/>
</dbReference>
<dbReference type="InterPro" id="IPR001279">
    <property type="entry name" value="Metallo-B-lactamas"/>
</dbReference>
<name>A0A2H0UJ28_9BACT</name>
<dbReference type="PANTHER" id="PTHR46233:SF3">
    <property type="entry name" value="HYDROXYACYLGLUTATHIONE HYDROLASE GLOC"/>
    <property type="match status" value="1"/>
</dbReference>